<dbReference type="InterPro" id="IPR004839">
    <property type="entry name" value="Aminotransferase_I/II_large"/>
</dbReference>
<comment type="caution">
    <text evidence="4">The sequence shown here is derived from an EMBL/GenBank/DDBJ whole genome shotgun (WGS) entry which is preliminary data.</text>
</comment>
<evidence type="ECO:0000256" key="1">
    <source>
        <dbReference type="ARBA" id="ARBA00001933"/>
    </source>
</evidence>
<proteinExistence type="predicted"/>
<dbReference type="Proteomes" id="UP001314681">
    <property type="component" value="Unassembled WGS sequence"/>
</dbReference>
<protein>
    <submittedName>
        <fullName evidence="4">Aminotransferase class I/II-fold pyridoxal phosphate-dependent enzyme</fullName>
    </submittedName>
</protein>
<name>A0ABS6K6C3_9FIRM</name>
<dbReference type="PANTHER" id="PTHR42885:SF1">
    <property type="entry name" value="THREONINE-PHOSPHATE DECARBOXYLASE"/>
    <property type="match status" value="1"/>
</dbReference>
<keyword evidence="4" id="KW-0032">Aminotransferase</keyword>
<evidence type="ECO:0000259" key="3">
    <source>
        <dbReference type="Pfam" id="PF00155"/>
    </source>
</evidence>
<sequence length="384" mass="43461">MRPTDQDRHGGNIYNRQIRYDFSSNINPLGIPAFALQKLREEAVCCERYPDPEYRGLKTAIAQMEQVPGEWVICGNGASELIYALPRALAKKKERPLRALVPQPSFSEYERAVDAAGGQAVSFILKKENGFRITDEILNKLTPDTDLLYLCNPANPMGNRLEKDLFANILRQCRESGTVVMLDECFLPFCEDYETASGKRVLKENPQLFVLNAFTKIYAMPGIRLGYGMCSDNTLLRGVREQIPEWSVSQAAQTAGTSIARHRIREPRWDYLPRTRELIRNQQKEMAEKLRELGMEVFSPAADFICFYSRIPLFEGLERAGILIRSCANYQGLTAGYYRAAVKNPEENRVLLREIRRIVNAAGKEQYPGMQPSPGMEQAGESCG</sequence>
<dbReference type="PANTHER" id="PTHR42885">
    <property type="entry name" value="HISTIDINOL-PHOSPHATE AMINOTRANSFERASE-RELATED"/>
    <property type="match status" value="1"/>
</dbReference>
<dbReference type="InterPro" id="IPR015421">
    <property type="entry name" value="PyrdxlP-dep_Trfase_major"/>
</dbReference>
<dbReference type="SUPFAM" id="SSF53383">
    <property type="entry name" value="PLP-dependent transferases"/>
    <property type="match status" value="1"/>
</dbReference>
<dbReference type="Gene3D" id="3.40.640.10">
    <property type="entry name" value="Type I PLP-dependent aspartate aminotransferase-like (Major domain)"/>
    <property type="match status" value="1"/>
</dbReference>
<organism evidence="4 5">
    <name type="scientific">Diplocloster modestus</name>
    <dbReference type="NCBI Taxonomy" id="2850322"/>
    <lineage>
        <taxon>Bacteria</taxon>
        <taxon>Bacillati</taxon>
        <taxon>Bacillota</taxon>
        <taxon>Clostridia</taxon>
        <taxon>Lachnospirales</taxon>
        <taxon>Lachnospiraceae</taxon>
        <taxon>Diplocloster</taxon>
    </lineage>
</organism>
<evidence type="ECO:0000256" key="2">
    <source>
        <dbReference type="ARBA" id="ARBA00022898"/>
    </source>
</evidence>
<keyword evidence="4" id="KW-0808">Transferase</keyword>
<dbReference type="EMBL" id="JAHQCX010000004">
    <property type="protein sequence ID" value="MBU9726052.1"/>
    <property type="molecule type" value="Genomic_DNA"/>
</dbReference>
<dbReference type="RefSeq" id="WP_238726627.1">
    <property type="nucleotide sequence ID" value="NZ_JAHQCX010000004.1"/>
</dbReference>
<keyword evidence="2" id="KW-0663">Pyridoxal phosphate</keyword>
<dbReference type="InterPro" id="IPR015422">
    <property type="entry name" value="PyrdxlP-dep_Trfase_small"/>
</dbReference>
<evidence type="ECO:0000313" key="4">
    <source>
        <dbReference type="EMBL" id="MBU9726052.1"/>
    </source>
</evidence>
<evidence type="ECO:0000313" key="5">
    <source>
        <dbReference type="Proteomes" id="UP001314681"/>
    </source>
</evidence>
<comment type="cofactor">
    <cofactor evidence="1">
        <name>pyridoxal 5'-phosphate</name>
        <dbReference type="ChEBI" id="CHEBI:597326"/>
    </cofactor>
</comment>
<feature type="domain" description="Aminotransferase class I/classII large" evidence="3">
    <location>
        <begin position="21"/>
        <end position="309"/>
    </location>
</feature>
<gene>
    <name evidence="4" type="ORF">KTH90_08495</name>
</gene>
<reference evidence="4 5" key="1">
    <citation type="submission" date="2021-06" db="EMBL/GenBank/DDBJ databases">
        <title>Description of novel taxa of the family Lachnospiraceae.</title>
        <authorList>
            <person name="Chaplin A.V."/>
            <person name="Sokolova S.R."/>
            <person name="Pikina A.P."/>
            <person name="Korzhanova M."/>
            <person name="Belova V."/>
            <person name="Korostin D."/>
            <person name="Efimov B.A."/>
        </authorList>
    </citation>
    <scope>NUCLEOTIDE SEQUENCE [LARGE SCALE GENOMIC DNA]</scope>
    <source>
        <strain evidence="4 5">ASD4241</strain>
    </source>
</reference>
<dbReference type="CDD" id="cd00609">
    <property type="entry name" value="AAT_like"/>
    <property type="match status" value="1"/>
</dbReference>
<dbReference type="Pfam" id="PF00155">
    <property type="entry name" value="Aminotran_1_2"/>
    <property type="match status" value="1"/>
</dbReference>
<keyword evidence="5" id="KW-1185">Reference proteome</keyword>
<dbReference type="InterPro" id="IPR015424">
    <property type="entry name" value="PyrdxlP-dep_Trfase"/>
</dbReference>
<accession>A0ABS6K6C3</accession>
<dbReference type="GO" id="GO:0008483">
    <property type="term" value="F:transaminase activity"/>
    <property type="evidence" value="ECO:0007669"/>
    <property type="project" value="UniProtKB-KW"/>
</dbReference>
<dbReference type="Gene3D" id="3.90.1150.10">
    <property type="entry name" value="Aspartate Aminotransferase, domain 1"/>
    <property type="match status" value="1"/>
</dbReference>